<dbReference type="GO" id="GO:0008831">
    <property type="term" value="F:dTDP-4-dehydrorhamnose reductase activity"/>
    <property type="evidence" value="ECO:0007669"/>
    <property type="project" value="UniProtKB-EC"/>
</dbReference>
<evidence type="ECO:0000256" key="4">
    <source>
        <dbReference type="ARBA" id="ARBA00017099"/>
    </source>
</evidence>
<comment type="cofactor">
    <cofactor evidence="6">
        <name>Mg(2+)</name>
        <dbReference type="ChEBI" id="CHEBI:18420"/>
    </cofactor>
    <text evidence="6">Binds 1 Mg(2+) ion per monomer.</text>
</comment>
<dbReference type="Gene3D" id="3.90.25.10">
    <property type="entry name" value="UDP-galactose 4-epimerase, domain 1"/>
    <property type="match status" value="1"/>
</dbReference>
<dbReference type="Pfam" id="PF04321">
    <property type="entry name" value="RmlD_sub_bind"/>
    <property type="match status" value="1"/>
</dbReference>
<dbReference type="PANTHER" id="PTHR10491">
    <property type="entry name" value="DTDP-4-DEHYDRORHAMNOSE REDUCTASE"/>
    <property type="match status" value="1"/>
</dbReference>
<comment type="pathway">
    <text evidence="1 6">Carbohydrate biosynthesis; dTDP-L-rhamnose biosynthesis.</text>
</comment>
<dbReference type="OrthoDB" id="9803892at2"/>
<dbReference type="EC" id="1.1.1.133" evidence="3 6"/>
<keyword evidence="6" id="KW-0560">Oxidoreductase</keyword>
<keyword evidence="6" id="KW-0521">NADP</keyword>
<dbReference type="Gene3D" id="3.40.50.720">
    <property type="entry name" value="NAD(P)-binding Rossmann-like Domain"/>
    <property type="match status" value="1"/>
</dbReference>
<dbReference type="GO" id="GO:0019305">
    <property type="term" value="P:dTDP-rhamnose biosynthetic process"/>
    <property type="evidence" value="ECO:0007669"/>
    <property type="project" value="UniProtKB-UniPathway"/>
</dbReference>
<gene>
    <name evidence="8" type="ORF">VFDL14_15680</name>
</gene>
<comment type="catalytic activity">
    <reaction evidence="5 6">
        <text>dTDP-beta-L-rhamnose + NADP(+) = dTDP-4-dehydro-beta-L-rhamnose + NADPH + H(+)</text>
        <dbReference type="Rhea" id="RHEA:21796"/>
        <dbReference type="ChEBI" id="CHEBI:15378"/>
        <dbReference type="ChEBI" id="CHEBI:57510"/>
        <dbReference type="ChEBI" id="CHEBI:57783"/>
        <dbReference type="ChEBI" id="CHEBI:58349"/>
        <dbReference type="ChEBI" id="CHEBI:62830"/>
        <dbReference type="EC" id="1.1.1.133"/>
    </reaction>
</comment>
<feature type="domain" description="RmlD-like substrate binding" evidence="7">
    <location>
        <begin position="1"/>
        <end position="282"/>
    </location>
</feature>
<evidence type="ECO:0000313" key="8">
    <source>
        <dbReference type="EMBL" id="KDN28655.1"/>
    </source>
</evidence>
<dbReference type="Proteomes" id="UP000027219">
    <property type="component" value="Unassembled WGS sequence"/>
</dbReference>
<dbReference type="GO" id="GO:0048270">
    <property type="term" value="F:methionine adenosyltransferase regulator activity"/>
    <property type="evidence" value="ECO:0007669"/>
    <property type="project" value="TreeGrafter"/>
</dbReference>
<comment type="function">
    <text evidence="6">Catalyzes the reduction of dTDP-6-deoxy-L-lyxo-4-hexulose to yield dTDP-L-rhamnose.</text>
</comment>
<protein>
    <recommendedName>
        <fullName evidence="4 6">dTDP-4-dehydrorhamnose reductase</fullName>
        <ecNumber evidence="3 6">1.1.1.133</ecNumber>
    </recommendedName>
</protein>
<dbReference type="InterPro" id="IPR029903">
    <property type="entry name" value="RmlD-like-bd"/>
</dbReference>
<comment type="similarity">
    <text evidence="2 6">Belongs to the dTDP-4-dehydrorhamnose reductase family.</text>
</comment>
<dbReference type="GO" id="GO:0009243">
    <property type="term" value="P:O antigen biosynthetic process"/>
    <property type="evidence" value="ECO:0007669"/>
    <property type="project" value="UniProtKB-UniPathway"/>
</dbReference>
<evidence type="ECO:0000313" key="9">
    <source>
        <dbReference type="Proteomes" id="UP000027219"/>
    </source>
</evidence>
<keyword evidence="9" id="KW-1185">Reference proteome</keyword>
<dbReference type="STRING" id="212667.VFDL14_15680"/>
<dbReference type="GO" id="GO:0006556">
    <property type="term" value="P:S-adenosylmethionine biosynthetic process"/>
    <property type="evidence" value="ECO:0007669"/>
    <property type="project" value="TreeGrafter"/>
</dbReference>
<comment type="caution">
    <text evidence="8">The sequence shown here is derived from an EMBL/GenBank/DDBJ whole genome shotgun (WGS) entry which is preliminary data.</text>
</comment>
<evidence type="ECO:0000259" key="7">
    <source>
        <dbReference type="Pfam" id="PF04321"/>
    </source>
</evidence>
<sequence length="292" mass="32303">MNIGITGTNGLLGSELLIKVRACGLKATVLDRCRFLISDGLKNAIEYIDSLGCDVVVHCAANTNLESCEINPQDCYSDNVILSELLANACRLLNVKFVFISSTGVYGSSKKTPYHEYDELLPTTVHHRSKMLAENAILSQSNDALIIRTGWLFGGDFNLQKNFVANRIREAVLSGGEIKSDGTQYGNPTYVKDVSDIIIKLVYDGWAGVFNCVNTGSTSRYGYVKEIINYAKIDVNVEAVHTPFPRLAKVSENESAVNLKLSRIGFKGIRPWEEGLDEYIRSSTEDIKKIFN</sequence>
<accession>A0A066UNM0</accession>
<name>A0A066UNM0_9VIBR</name>
<dbReference type="RefSeq" id="WP_050487416.1">
    <property type="nucleotide sequence ID" value="NZ_JFFR01000018.1"/>
</dbReference>
<evidence type="ECO:0000256" key="1">
    <source>
        <dbReference type="ARBA" id="ARBA00004781"/>
    </source>
</evidence>
<dbReference type="InterPro" id="IPR005913">
    <property type="entry name" value="dTDP_dehydrorham_reduct"/>
</dbReference>
<evidence type="ECO:0000256" key="3">
    <source>
        <dbReference type="ARBA" id="ARBA00012929"/>
    </source>
</evidence>
<dbReference type="EMBL" id="JFFR01000018">
    <property type="protein sequence ID" value="KDN28655.1"/>
    <property type="molecule type" value="Genomic_DNA"/>
</dbReference>
<evidence type="ECO:0000256" key="6">
    <source>
        <dbReference type="RuleBase" id="RU364082"/>
    </source>
</evidence>
<organism evidence="8 9">
    <name type="scientific">Vibrio fortis</name>
    <dbReference type="NCBI Taxonomy" id="212667"/>
    <lineage>
        <taxon>Bacteria</taxon>
        <taxon>Pseudomonadati</taxon>
        <taxon>Pseudomonadota</taxon>
        <taxon>Gammaproteobacteria</taxon>
        <taxon>Vibrionales</taxon>
        <taxon>Vibrionaceae</taxon>
        <taxon>Vibrio</taxon>
    </lineage>
</organism>
<evidence type="ECO:0000256" key="2">
    <source>
        <dbReference type="ARBA" id="ARBA00010944"/>
    </source>
</evidence>
<dbReference type="PANTHER" id="PTHR10491:SF4">
    <property type="entry name" value="METHIONINE ADENOSYLTRANSFERASE 2 SUBUNIT BETA"/>
    <property type="match status" value="1"/>
</dbReference>
<dbReference type="UniPathway" id="UPA00124"/>
<dbReference type="GO" id="GO:0048269">
    <property type="term" value="C:methionine adenosyltransferase complex"/>
    <property type="evidence" value="ECO:0007669"/>
    <property type="project" value="TreeGrafter"/>
</dbReference>
<dbReference type="SUPFAM" id="SSF51735">
    <property type="entry name" value="NAD(P)-binding Rossmann-fold domains"/>
    <property type="match status" value="1"/>
</dbReference>
<reference evidence="8 9" key="1">
    <citation type="submission" date="2014-02" db="EMBL/GenBank/DDBJ databases">
        <title>Vibrio fortis Dalian14 Genome Sequencing.</title>
        <authorList>
            <person name="Wang Y."/>
            <person name="Song L."/>
            <person name="Liu G."/>
            <person name="Ding J."/>
        </authorList>
    </citation>
    <scope>NUCLEOTIDE SEQUENCE [LARGE SCALE GENOMIC DNA]</scope>
    <source>
        <strain evidence="8 9">Dalian14</strain>
    </source>
</reference>
<proteinExistence type="inferred from homology"/>
<dbReference type="UniPathway" id="UPA00281"/>
<evidence type="ECO:0000256" key="5">
    <source>
        <dbReference type="ARBA" id="ARBA00048200"/>
    </source>
</evidence>
<dbReference type="AlphaFoldDB" id="A0A066UNM0"/>
<dbReference type="InterPro" id="IPR036291">
    <property type="entry name" value="NAD(P)-bd_dom_sf"/>
</dbReference>